<dbReference type="InterPro" id="IPR037294">
    <property type="entry name" value="ABC_BtuC-like"/>
</dbReference>
<dbReference type="GO" id="GO:0005886">
    <property type="term" value="C:plasma membrane"/>
    <property type="evidence" value="ECO:0007669"/>
    <property type="project" value="UniProtKB-SubCell"/>
</dbReference>
<dbReference type="Gene3D" id="1.10.3470.10">
    <property type="entry name" value="ABC transporter involved in vitamin B12 uptake, BtuC"/>
    <property type="match status" value="1"/>
</dbReference>
<dbReference type="AlphaFoldDB" id="A0AAX2CCP0"/>
<evidence type="ECO:0000256" key="7">
    <source>
        <dbReference type="ARBA" id="ARBA00022989"/>
    </source>
</evidence>
<evidence type="ECO:0000256" key="9">
    <source>
        <dbReference type="ARBA" id="ARBA00023065"/>
    </source>
</evidence>
<dbReference type="SUPFAM" id="SSF81345">
    <property type="entry name" value="ABC transporter involved in vitamin B12 uptake, BtuC"/>
    <property type="match status" value="1"/>
</dbReference>
<dbReference type="CDD" id="cd06550">
    <property type="entry name" value="TM_ABC_iron-siderophores_like"/>
    <property type="match status" value="1"/>
</dbReference>
<dbReference type="GO" id="GO:0022857">
    <property type="term" value="F:transmembrane transporter activity"/>
    <property type="evidence" value="ECO:0007669"/>
    <property type="project" value="InterPro"/>
</dbReference>
<comment type="subcellular location">
    <subcellularLocation>
        <location evidence="1">Cell membrane</location>
        <topology evidence="1">Multi-pass membrane protein</topology>
    </subcellularLocation>
</comment>
<keyword evidence="5" id="KW-0410">Iron transport</keyword>
<dbReference type="PANTHER" id="PTHR30472">
    <property type="entry name" value="FERRIC ENTEROBACTIN TRANSPORT SYSTEM PERMEASE PROTEIN"/>
    <property type="match status" value="1"/>
</dbReference>
<keyword evidence="3" id="KW-0813">Transport</keyword>
<dbReference type="PANTHER" id="PTHR30472:SF27">
    <property type="entry name" value="PETROBACTIN IMPORT SYSTEM PERMEASE PROTEIN YCLN"/>
    <property type="match status" value="1"/>
</dbReference>
<evidence type="ECO:0000256" key="2">
    <source>
        <dbReference type="ARBA" id="ARBA00007935"/>
    </source>
</evidence>
<accession>A0AAX2CCP0</accession>
<keyword evidence="6 13" id="KW-0812">Transmembrane</keyword>
<evidence type="ECO:0000256" key="11">
    <source>
        <dbReference type="ARBA" id="ARBA00054099"/>
    </source>
</evidence>
<keyword evidence="10 13" id="KW-0472">Membrane</keyword>
<evidence type="ECO:0000313" key="15">
    <source>
        <dbReference type="Proteomes" id="UP000242164"/>
    </source>
</evidence>
<feature type="transmembrane region" description="Helical" evidence="13">
    <location>
        <begin position="231"/>
        <end position="264"/>
    </location>
</feature>
<dbReference type="Proteomes" id="UP000242164">
    <property type="component" value="Unassembled WGS sequence"/>
</dbReference>
<comment type="similarity">
    <text evidence="2">Belongs to the binding-protein-dependent transport system permease family. FecCD subfamily.</text>
</comment>
<gene>
    <name evidence="14" type="ORF">BCB44BAC_00413</name>
</gene>
<dbReference type="Pfam" id="PF01032">
    <property type="entry name" value="FecCD"/>
    <property type="match status" value="1"/>
</dbReference>
<evidence type="ECO:0000256" key="1">
    <source>
        <dbReference type="ARBA" id="ARBA00004651"/>
    </source>
</evidence>
<dbReference type="EMBL" id="FMIK01000014">
    <property type="protein sequence ID" value="SCL83698.1"/>
    <property type="molecule type" value="Genomic_DNA"/>
</dbReference>
<dbReference type="FunFam" id="1.10.3470.10:FF:000004">
    <property type="entry name" value="Iron compound ABC transporter, permease"/>
    <property type="match status" value="1"/>
</dbReference>
<feature type="transmembrane region" description="Helical" evidence="13">
    <location>
        <begin position="118"/>
        <end position="139"/>
    </location>
</feature>
<evidence type="ECO:0000256" key="4">
    <source>
        <dbReference type="ARBA" id="ARBA00022475"/>
    </source>
</evidence>
<protein>
    <submittedName>
        <fullName evidence="14">Enterochelin uptake permease</fullName>
    </submittedName>
</protein>
<feature type="transmembrane region" description="Helical" evidence="13">
    <location>
        <begin position="276"/>
        <end position="297"/>
    </location>
</feature>
<feature type="transmembrane region" description="Helical" evidence="13">
    <location>
        <begin position="145"/>
        <end position="167"/>
    </location>
</feature>
<sequence>MATEHNLYHENIMKKRYLFIMLIVLSVASIFIGVKDVSLTDVLHWNQEKMQIVFISRLPRLISIIVAGVSLSISGLIMQQLSRNKFVSPTTAGTMDSAKLGVLVSLMLFTTASPLEKMFIAFIFALAGTFLFMQILKRIKFKDAIFIPLVGIMFGNIISSITTFFAYKYDLIQNINSWLQGDFSMIMKGRYEILYFSIPLVIIAFLYANRFTVAGMGEDFAANLGMNYNRVLNIGLIIVSLISALVVLTVGMIPFLGLIIPNIVSIYRGDHLKNSLPHTALLGAVFVLACDILGRVVIYPYEISIGLTVGVIGSGIFLYLLMRRNAYAT</sequence>
<reference evidence="14 15" key="1">
    <citation type="submission" date="2016-08" db="EMBL/GenBank/DDBJ databases">
        <authorList>
            <person name="Loux V."/>
            <person name="Rue O."/>
        </authorList>
    </citation>
    <scope>NUCLEOTIDE SEQUENCE [LARGE SCALE GENOMIC DNA]</scope>
    <source>
        <strain evidence="14 15">AFSSA_08CEB44bac</strain>
    </source>
</reference>
<feature type="transmembrane region" description="Helical" evidence="13">
    <location>
        <begin position="54"/>
        <end position="78"/>
    </location>
</feature>
<feature type="transmembrane region" description="Helical" evidence="13">
    <location>
        <begin position="17"/>
        <end position="34"/>
    </location>
</feature>
<keyword evidence="8" id="KW-0408">Iron</keyword>
<organism evidence="14 15">
    <name type="scientific">Bacillus cytotoxicus</name>
    <dbReference type="NCBI Taxonomy" id="580165"/>
    <lineage>
        <taxon>Bacteria</taxon>
        <taxon>Bacillati</taxon>
        <taxon>Bacillota</taxon>
        <taxon>Bacilli</taxon>
        <taxon>Bacillales</taxon>
        <taxon>Bacillaceae</taxon>
        <taxon>Bacillus</taxon>
        <taxon>Bacillus cereus group</taxon>
    </lineage>
</organism>
<keyword evidence="9" id="KW-0406">Ion transport</keyword>
<evidence type="ECO:0000313" key="14">
    <source>
        <dbReference type="EMBL" id="SCL83698.1"/>
    </source>
</evidence>
<name>A0AAX2CCP0_9BACI</name>
<proteinExistence type="inferred from homology"/>
<comment type="caution">
    <text evidence="14">The sequence shown here is derived from an EMBL/GenBank/DDBJ whole genome shotgun (WGS) entry which is preliminary data.</text>
</comment>
<evidence type="ECO:0000256" key="3">
    <source>
        <dbReference type="ARBA" id="ARBA00022448"/>
    </source>
</evidence>
<evidence type="ECO:0000256" key="5">
    <source>
        <dbReference type="ARBA" id="ARBA00022496"/>
    </source>
</evidence>
<evidence type="ECO:0000256" key="13">
    <source>
        <dbReference type="SAM" id="Phobius"/>
    </source>
</evidence>
<keyword evidence="4" id="KW-1003">Cell membrane</keyword>
<evidence type="ECO:0000256" key="12">
    <source>
        <dbReference type="ARBA" id="ARBA00066247"/>
    </source>
</evidence>
<dbReference type="GO" id="GO:0033214">
    <property type="term" value="P:siderophore-iron import into cell"/>
    <property type="evidence" value="ECO:0007669"/>
    <property type="project" value="TreeGrafter"/>
</dbReference>
<dbReference type="InterPro" id="IPR000522">
    <property type="entry name" value="ABC_transptr_permease_BtuC"/>
</dbReference>
<feature type="transmembrane region" description="Helical" evidence="13">
    <location>
        <begin position="193"/>
        <end position="211"/>
    </location>
</feature>
<evidence type="ECO:0000256" key="8">
    <source>
        <dbReference type="ARBA" id="ARBA00023004"/>
    </source>
</evidence>
<comment type="function">
    <text evidence="11">Part of an ABC transporter complex involved in ferric-petrobactin uptake. Probably responsible for the translocation of the substrate across the membrane.</text>
</comment>
<comment type="subunit">
    <text evidence="12">The complex is composed of two ATP-binding proteins (FatE), two transmembrane proteins (FatC and FatD) and a solute-binding protein (FpuA).</text>
</comment>
<evidence type="ECO:0000256" key="6">
    <source>
        <dbReference type="ARBA" id="ARBA00022692"/>
    </source>
</evidence>
<keyword evidence="7 13" id="KW-1133">Transmembrane helix</keyword>
<evidence type="ECO:0000256" key="10">
    <source>
        <dbReference type="ARBA" id="ARBA00023136"/>
    </source>
</evidence>
<feature type="transmembrane region" description="Helical" evidence="13">
    <location>
        <begin position="303"/>
        <end position="322"/>
    </location>
</feature>